<sequence length="271" mass="30323">MLQRPVQRTLFDLVCGIYTSILATVVVALLTSTHYFSRISLITACLGFLCGGALAVVRDDLAELLVRTRLYLILSIGPFFVYLISEGITAFSMGPDSTVPQNWIAEALLLTIAGFFLYITTMNYYAVVLRRHEEVLIEWFGRPDTSYLRFVRLLSIVGGLIFLVSGFILHIPIEPVQGLFPSIGGVLLGNAIVMGKTKHYTLVESGLLVKRSGTLNNRFIPRQQLRSVEYNEDVLTLHRGFPWPVPFRCRLAPIPDSESVIHSLQKYVDGD</sequence>
<feature type="transmembrane region" description="Helical" evidence="1">
    <location>
        <begin position="150"/>
        <end position="173"/>
    </location>
</feature>
<evidence type="ECO:0000313" key="2">
    <source>
        <dbReference type="EMBL" id="SIR94906.1"/>
    </source>
</evidence>
<name>A0A1N7F3N2_9EURY</name>
<keyword evidence="1" id="KW-0812">Transmembrane</keyword>
<feature type="transmembrane region" description="Helical" evidence="1">
    <location>
        <begin position="179"/>
        <end position="195"/>
    </location>
</feature>
<keyword evidence="3" id="KW-1185">Reference proteome</keyword>
<evidence type="ECO:0000256" key="1">
    <source>
        <dbReference type="SAM" id="Phobius"/>
    </source>
</evidence>
<protein>
    <submittedName>
        <fullName evidence="2">Uncharacterized protein</fullName>
    </submittedName>
</protein>
<gene>
    <name evidence="2" type="ORF">SAMN05421858_4772</name>
</gene>
<dbReference type="EMBL" id="FTNO01000007">
    <property type="protein sequence ID" value="SIR94906.1"/>
    <property type="molecule type" value="Genomic_DNA"/>
</dbReference>
<evidence type="ECO:0000313" key="3">
    <source>
        <dbReference type="Proteomes" id="UP000186914"/>
    </source>
</evidence>
<accession>A0A1N7F3N2</accession>
<keyword evidence="1" id="KW-0472">Membrane</keyword>
<reference evidence="3" key="1">
    <citation type="submission" date="2017-01" db="EMBL/GenBank/DDBJ databases">
        <authorList>
            <person name="Varghese N."/>
            <person name="Submissions S."/>
        </authorList>
    </citation>
    <scope>NUCLEOTIDE SEQUENCE [LARGE SCALE GENOMIC DNA]</scope>
    <source>
        <strain evidence="3">CGMCC 1.7737</strain>
    </source>
</reference>
<feature type="transmembrane region" description="Helical" evidence="1">
    <location>
        <begin position="35"/>
        <end position="57"/>
    </location>
</feature>
<feature type="transmembrane region" description="Helical" evidence="1">
    <location>
        <begin position="9"/>
        <end position="29"/>
    </location>
</feature>
<dbReference type="Proteomes" id="UP000186914">
    <property type="component" value="Unassembled WGS sequence"/>
</dbReference>
<proteinExistence type="predicted"/>
<dbReference type="OrthoDB" id="177918at2157"/>
<keyword evidence="1" id="KW-1133">Transmembrane helix</keyword>
<organism evidence="2 3">
    <name type="scientific">Haladaptatus litoreus</name>
    <dbReference type="NCBI Taxonomy" id="553468"/>
    <lineage>
        <taxon>Archaea</taxon>
        <taxon>Methanobacteriati</taxon>
        <taxon>Methanobacteriota</taxon>
        <taxon>Stenosarchaea group</taxon>
        <taxon>Halobacteria</taxon>
        <taxon>Halobacteriales</taxon>
        <taxon>Haladaptataceae</taxon>
        <taxon>Haladaptatus</taxon>
    </lineage>
</organism>
<dbReference type="AlphaFoldDB" id="A0A1N7F3N2"/>
<feature type="transmembrane region" description="Helical" evidence="1">
    <location>
        <begin position="103"/>
        <end position="129"/>
    </location>
</feature>
<feature type="transmembrane region" description="Helical" evidence="1">
    <location>
        <begin position="69"/>
        <end position="91"/>
    </location>
</feature>
<dbReference type="RefSeq" id="WP_076433203.1">
    <property type="nucleotide sequence ID" value="NZ_FTNO01000007.1"/>
</dbReference>